<evidence type="ECO:0000313" key="4">
    <source>
        <dbReference type="Proteomes" id="UP000054359"/>
    </source>
</evidence>
<dbReference type="InterPro" id="IPR055469">
    <property type="entry name" value="DUF7041"/>
</dbReference>
<keyword evidence="4" id="KW-1185">Reference proteome</keyword>
<dbReference type="EMBL" id="KK118532">
    <property type="protein sequence ID" value="KFM73215.1"/>
    <property type="molecule type" value="Genomic_DNA"/>
</dbReference>
<feature type="region of interest" description="Disordered" evidence="1">
    <location>
        <begin position="1"/>
        <end position="46"/>
    </location>
</feature>
<feature type="compositionally biased region" description="Polar residues" evidence="1">
    <location>
        <begin position="10"/>
        <end position="45"/>
    </location>
</feature>
<reference evidence="3 4" key="1">
    <citation type="submission" date="2013-11" db="EMBL/GenBank/DDBJ databases">
        <title>Genome sequencing of Stegodyphus mimosarum.</title>
        <authorList>
            <person name="Bechsgaard J."/>
        </authorList>
    </citation>
    <scope>NUCLEOTIDE SEQUENCE [LARGE SCALE GENOMIC DNA]</scope>
</reference>
<evidence type="ECO:0000256" key="1">
    <source>
        <dbReference type="SAM" id="MobiDB-lite"/>
    </source>
</evidence>
<gene>
    <name evidence="3" type="ORF">X975_10302</name>
</gene>
<feature type="domain" description="DUF7041" evidence="2">
    <location>
        <begin position="48"/>
        <end position="104"/>
    </location>
</feature>
<accession>A0A087U776</accession>
<evidence type="ECO:0000259" key="2">
    <source>
        <dbReference type="Pfam" id="PF23055"/>
    </source>
</evidence>
<sequence length="120" mass="13397">MTDGDESKQTETNLTTATVIKGQHQNSSLLKTQPQNMISSDQSPIPHTADETKYNYVVNSTAAGTLSQITDIIAKPPYNSKYPAIKKRLIEIFANFETQKLLTELELGDKKQSQLLCKMH</sequence>
<organism evidence="3 4">
    <name type="scientific">Stegodyphus mimosarum</name>
    <name type="common">African social velvet spider</name>
    <dbReference type="NCBI Taxonomy" id="407821"/>
    <lineage>
        <taxon>Eukaryota</taxon>
        <taxon>Metazoa</taxon>
        <taxon>Ecdysozoa</taxon>
        <taxon>Arthropoda</taxon>
        <taxon>Chelicerata</taxon>
        <taxon>Arachnida</taxon>
        <taxon>Araneae</taxon>
        <taxon>Araneomorphae</taxon>
        <taxon>Entelegynae</taxon>
        <taxon>Eresoidea</taxon>
        <taxon>Eresidae</taxon>
        <taxon>Stegodyphus</taxon>
    </lineage>
</organism>
<dbReference type="AlphaFoldDB" id="A0A087U776"/>
<evidence type="ECO:0000313" key="3">
    <source>
        <dbReference type="EMBL" id="KFM73215.1"/>
    </source>
</evidence>
<proteinExistence type="predicted"/>
<dbReference type="PANTHER" id="PTHR33327:SF3">
    <property type="entry name" value="RNA-DIRECTED DNA POLYMERASE"/>
    <property type="match status" value="1"/>
</dbReference>
<dbReference type="Pfam" id="PF23055">
    <property type="entry name" value="DUF7041"/>
    <property type="match status" value="1"/>
</dbReference>
<protein>
    <recommendedName>
        <fullName evidence="2">DUF7041 domain-containing protein</fullName>
    </recommendedName>
</protein>
<dbReference type="PANTHER" id="PTHR33327">
    <property type="entry name" value="ENDONUCLEASE"/>
    <property type="match status" value="1"/>
</dbReference>
<dbReference type="Proteomes" id="UP000054359">
    <property type="component" value="Unassembled WGS sequence"/>
</dbReference>
<feature type="non-terminal residue" evidence="3">
    <location>
        <position position="120"/>
    </location>
</feature>
<dbReference type="OrthoDB" id="6426556at2759"/>
<name>A0A087U776_STEMI</name>